<organism evidence="2 3">
    <name type="scientific">Trinickia dabaoshanensis</name>
    <dbReference type="NCBI Taxonomy" id="564714"/>
    <lineage>
        <taxon>Bacteria</taxon>
        <taxon>Pseudomonadati</taxon>
        <taxon>Pseudomonadota</taxon>
        <taxon>Betaproteobacteria</taxon>
        <taxon>Burkholderiales</taxon>
        <taxon>Burkholderiaceae</taxon>
        <taxon>Trinickia</taxon>
    </lineage>
</organism>
<dbReference type="InterPro" id="IPR036249">
    <property type="entry name" value="Thioredoxin-like_sf"/>
</dbReference>
<keyword evidence="1" id="KW-0732">Signal</keyword>
<dbReference type="SUPFAM" id="SSF52833">
    <property type="entry name" value="Thioredoxin-like"/>
    <property type="match status" value="1"/>
</dbReference>
<dbReference type="RefSeq" id="WP_102646513.1">
    <property type="nucleotide sequence ID" value="NZ_PNYA01000014.1"/>
</dbReference>
<dbReference type="Proteomes" id="UP000235616">
    <property type="component" value="Unassembled WGS sequence"/>
</dbReference>
<evidence type="ECO:0008006" key="4">
    <source>
        <dbReference type="Google" id="ProtNLM"/>
    </source>
</evidence>
<sequence>MKARQVLIGALLSAMSLTAFAQVIHFDARTYEDLRRKGEPFIVHTDAGWCPICRKQKDLLSTIEQEPRFKRLPVLVVDVDADKDIMKTLDLSKRSLFVAYRGQVELGRSLADTDKDSIEALFAKAL</sequence>
<dbReference type="OrthoDB" id="9798454at2"/>
<feature type="signal peptide" evidence="1">
    <location>
        <begin position="1"/>
        <end position="21"/>
    </location>
</feature>
<evidence type="ECO:0000256" key="1">
    <source>
        <dbReference type="SAM" id="SignalP"/>
    </source>
</evidence>
<reference evidence="2 3" key="1">
    <citation type="submission" date="2018-01" db="EMBL/GenBank/DDBJ databases">
        <title>Whole genome analyses suggest that Burkholderia sensu lato contains two further novel genera in the rhizoxinica-symbiotica group Mycetohabitans gen. nov., and Trinickia gen. nov.: implications for the evolution of diazotrophy and nodulation in the Burkholderiaceae.</title>
        <authorList>
            <person name="Estrada-de los Santos P."/>
            <person name="Palmer M."/>
            <person name="Chavez-Ramirez B."/>
            <person name="Beukes C."/>
            <person name="Steenkamp E.T."/>
            <person name="Hirsch A.M."/>
            <person name="Manyaka P."/>
            <person name="Maluk M."/>
            <person name="Lafos M."/>
            <person name="Crook M."/>
            <person name="Gross E."/>
            <person name="Simon M.F."/>
            <person name="Bueno dos Reis Junior F."/>
            <person name="Poole P.S."/>
            <person name="Venter S.N."/>
            <person name="James E.K."/>
        </authorList>
    </citation>
    <scope>NUCLEOTIDE SEQUENCE [LARGE SCALE GENOMIC DNA]</scope>
    <source>
        <strain evidence="2 3">GIMN1.004</strain>
    </source>
</reference>
<comment type="caution">
    <text evidence="2">The sequence shown here is derived from an EMBL/GenBank/DDBJ whole genome shotgun (WGS) entry which is preliminary data.</text>
</comment>
<dbReference type="Gene3D" id="3.40.30.10">
    <property type="entry name" value="Glutaredoxin"/>
    <property type="match status" value="1"/>
</dbReference>
<gene>
    <name evidence="2" type="ORF">C0Z18_16625</name>
</gene>
<dbReference type="CDD" id="cd02947">
    <property type="entry name" value="TRX_family"/>
    <property type="match status" value="1"/>
</dbReference>
<keyword evidence="3" id="KW-1185">Reference proteome</keyword>
<name>A0A2N7VN28_9BURK</name>
<proteinExistence type="predicted"/>
<evidence type="ECO:0000313" key="3">
    <source>
        <dbReference type="Proteomes" id="UP000235616"/>
    </source>
</evidence>
<dbReference type="EMBL" id="PNYA01000014">
    <property type="protein sequence ID" value="PMS18550.1"/>
    <property type="molecule type" value="Genomic_DNA"/>
</dbReference>
<accession>A0A2N7VN28</accession>
<feature type="chain" id="PRO_5014886052" description="Thioredoxin" evidence="1">
    <location>
        <begin position="22"/>
        <end position="126"/>
    </location>
</feature>
<dbReference type="AlphaFoldDB" id="A0A2N7VN28"/>
<evidence type="ECO:0000313" key="2">
    <source>
        <dbReference type="EMBL" id="PMS18550.1"/>
    </source>
</evidence>
<protein>
    <recommendedName>
        <fullName evidence="4">Thioredoxin</fullName>
    </recommendedName>
</protein>